<dbReference type="Proteomes" id="UP000316270">
    <property type="component" value="Chromosome 3"/>
</dbReference>
<dbReference type="OrthoDB" id="10585321at2759"/>
<reference evidence="2 3" key="1">
    <citation type="submission" date="2019-07" db="EMBL/GenBank/DDBJ databases">
        <title>Finished genome of Venturia effusa.</title>
        <authorList>
            <person name="Young C.A."/>
            <person name="Cox M.P."/>
            <person name="Ganley A.R.D."/>
            <person name="David W.J."/>
        </authorList>
    </citation>
    <scope>NUCLEOTIDE SEQUENCE [LARGE SCALE GENOMIC DNA]</scope>
    <source>
        <strain evidence="3">albino</strain>
    </source>
</reference>
<dbReference type="AlphaFoldDB" id="A0A517L1X3"/>
<evidence type="ECO:0000256" key="1">
    <source>
        <dbReference type="SAM" id="Phobius"/>
    </source>
</evidence>
<organism evidence="2 3">
    <name type="scientific">Venturia effusa</name>
    <dbReference type="NCBI Taxonomy" id="50376"/>
    <lineage>
        <taxon>Eukaryota</taxon>
        <taxon>Fungi</taxon>
        <taxon>Dikarya</taxon>
        <taxon>Ascomycota</taxon>
        <taxon>Pezizomycotina</taxon>
        <taxon>Dothideomycetes</taxon>
        <taxon>Pleosporomycetidae</taxon>
        <taxon>Venturiales</taxon>
        <taxon>Venturiaceae</taxon>
        <taxon>Venturia</taxon>
    </lineage>
</organism>
<keyword evidence="1" id="KW-0812">Transmembrane</keyword>
<accession>A0A517L1X3</accession>
<feature type="transmembrane region" description="Helical" evidence="1">
    <location>
        <begin position="107"/>
        <end position="127"/>
    </location>
</feature>
<name>A0A517L1X3_9PEZI</name>
<evidence type="ECO:0000313" key="2">
    <source>
        <dbReference type="EMBL" id="QDS69635.1"/>
    </source>
</evidence>
<keyword evidence="1" id="KW-1133">Transmembrane helix</keyword>
<sequence>MDSVATNRDATLVTKVLVNTLESSTRATATTFTNPNEIGTSSSQPQSTLTETIVYTVSANFSTHPTSTPIRTSASSASYSTASSTASSSSQNGTIAYTPPRRFPTTLVAILLSLLSLAILAAILIYLRRHNRLHPPTFTKFTLPKKTKDAENYVWSAYGLVRQSSLEQSKKRHRLRDLQREAQLRGEAEDPVAVAIRKEEQERIKRQMEERGAGSRFYASQVKHLVQLMGSKEEVRIDVGGQLRRARSWRWGRGKGMSTEEVQKSVAGGGGIV</sequence>
<gene>
    <name evidence="2" type="ORF">FKW77_009018</name>
</gene>
<evidence type="ECO:0000313" key="3">
    <source>
        <dbReference type="Proteomes" id="UP000316270"/>
    </source>
</evidence>
<keyword evidence="3" id="KW-1185">Reference proteome</keyword>
<protein>
    <submittedName>
        <fullName evidence="2">Uncharacterized protein</fullName>
    </submittedName>
</protein>
<proteinExistence type="predicted"/>
<keyword evidence="1" id="KW-0472">Membrane</keyword>
<dbReference type="EMBL" id="CP042187">
    <property type="protein sequence ID" value="QDS69635.1"/>
    <property type="molecule type" value="Genomic_DNA"/>
</dbReference>